<evidence type="ECO:0000313" key="4">
    <source>
        <dbReference type="Proteomes" id="UP000195437"/>
    </source>
</evidence>
<dbReference type="InterPro" id="IPR015943">
    <property type="entry name" value="WD40/YVTN_repeat-like_dom_sf"/>
</dbReference>
<gene>
    <name evidence="3" type="ORF">CBW65_03890</name>
</gene>
<dbReference type="SUPFAM" id="SSF51004">
    <property type="entry name" value="C-terminal (heme d1) domain of cytochrome cd1-nitrite reductase"/>
    <property type="match status" value="1"/>
</dbReference>
<dbReference type="AlphaFoldDB" id="A0A1Y0IJP3"/>
<organism evidence="3 4">
    <name type="scientific">Tumebacillus avium</name>
    <dbReference type="NCBI Taxonomy" id="1903704"/>
    <lineage>
        <taxon>Bacteria</taxon>
        <taxon>Bacillati</taxon>
        <taxon>Bacillota</taxon>
        <taxon>Bacilli</taxon>
        <taxon>Bacillales</taxon>
        <taxon>Alicyclobacillaceae</taxon>
        <taxon>Tumebacillus</taxon>
    </lineage>
</organism>
<dbReference type="KEGG" id="tum:CBW65_03890"/>
<dbReference type="PANTHER" id="PTHR47197">
    <property type="entry name" value="PROTEIN NIRF"/>
    <property type="match status" value="1"/>
</dbReference>
<sequence length="330" mass="36147">MKKLAYVTNTDSNDISVIDLADQKELGRIPIGGSPRGCMIIDPQGSYGYVSNCAGNTVSVIDLLEDREVTRIVVGMAPRGVTMTPDGKYLFVSNSGSDDVSIVDTERRQEITRIEVGNNPRALSITPNGKFACVPLWGDDAVAILEIAEDIQNSKVVSKIALGQDAKPYHACADWDNQYVYTANTHRHTLSVISLLTMELQTEIPVGFGPRGVMPDPDDHYVYVSCEASNTVSVVDKHNWTEEKQIEVGPTPRGMRLDSIERTMYVTAFARDIGTASLREKANALTVIDLKEKEAVGIIKTGLGPCSVNIYDPMMYGKSDTEKQQNVITQ</sequence>
<keyword evidence="1" id="KW-0732">Signal</keyword>
<dbReference type="Gene3D" id="2.130.10.10">
    <property type="entry name" value="YVTN repeat-like/Quinoprotein amine dehydrogenase"/>
    <property type="match status" value="2"/>
</dbReference>
<dbReference type="InterPro" id="IPR048433">
    <property type="entry name" value="YNCE-like_beta-prop"/>
</dbReference>
<dbReference type="InterPro" id="IPR011964">
    <property type="entry name" value="YVTN_b-propeller_repeat"/>
</dbReference>
<name>A0A1Y0IJP3_9BACL</name>
<dbReference type="RefSeq" id="WP_087455686.1">
    <property type="nucleotide sequence ID" value="NZ_CP021434.1"/>
</dbReference>
<evidence type="ECO:0000256" key="1">
    <source>
        <dbReference type="ARBA" id="ARBA00022729"/>
    </source>
</evidence>
<dbReference type="InterPro" id="IPR051200">
    <property type="entry name" value="Host-pathogen_enzymatic-act"/>
</dbReference>
<dbReference type="NCBIfam" id="TIGR02276">
    <property type="entry name" value="beta_rpt_yvtn"/>
    <property type="match status" value="3"/>
</dbReference>
<reference evidence="4" key="1">
    <citation type="submission" date="2017-05" db="EMBL/GenBank/DDBJ databases">
        <authorList>
            <person name="Sung H."/>
        </authorList>
    </citation>
    <scope>NUCLEOTIDE SEQUENCE [LARGE SCALE GENOMIC DNA]</scope>
    <source>
        <strain evidence="4">AR23208</strain>
    </source>
</reference>
<dbReference type="OrthoDB" id="145213at2"/>
<evidence type="ECO:0000313" key="3">
    <source>
        <dbReference type="EMBL" id="ARU60299.1"/>
    </source>
</evidence>
<proteinExistence type="predicted"/>
<accession>A0A1Y0IJP3</accession>
<feature type="domain" description="YNCE-like beta-propeller" evidence="2">
    <location>
        <begin position="113"/>
        <end position="255"/>
    </location>
</feature>
<dbReference type="Pfam" id="PF02239">
    <property type="entry name" value="Cytochrom_D1"/>
    <property type="match status" value="1"/>
</dbReference>
<evidence type="ECO:0000259" key="2">
    <source>
        <dbReference type="Pfam" id="PF21783"/>
    </source>
</evidence>
<dbReference type="Proteomes" id="UP000195437">
    <property type="component" value="Chromosome"/>
</dbReference>
<dbReference type="InterPro" id="IPR011048">
    <property type="entry name" value="Haem_d1_sf"/>
</dbReference>
<keyword evidence="4" id="KW-1185">Reference proteome</keyword>
<dbReference type="Pfam" id="PF21783">
    <property type="entry name" value="YNCE"/>
    <property type="match status" value="1"/>
</dbReference>
<dbReference type="EMBL" id="CP021434">
    <property type="protein sequence ID" value="ARU60299.1"/>
    <property type="molecule type" value="Genomic_DNA"/>
</dbReference>
<protein>
    <recommendedName>
        <fullName evidence="2">YNCE-like beta-propeller domain-containing protein</fullName>
    </recommendedName>
</protein>
<dbReference type="PANTHER" id="PTHR47197:SF3">
    <property type="entry name" value="DIHYDRO-HEME D1 DEHYDROGENASE"/>
    <property type="match status" value="1"/>
</dbReference>